<protein>
    <submittedName>
        <fullName evidence="2">Uncharacterized protein</fullName>
    </submittedName>
</protein>
<organism evidence="2 3">
    <name type="scientific">Eiseniibacteriota bacterium</name>
    <dbReference type="NCBI Taxonomy" id="2212470"/>
    <lineage>
        <taxon>Bacteria</taxon>
        <taxon>Candidatus Eiseniibacteriota</taxon>
    </lineage>
</organism>
<keyword evidence="1" id="KW-1133">Transmembrane helix</keyword>
<reference evidence="2" key="1">
    <citation type="submission" date="2020-04" db="EMBL/GenBank/DDBJ databases">
        <authorList>
            <person name="Zhang T."/>
        </authorList>
    </citation>
    <scope>NUCLEOTIDE SEQUENCE</scope>
    <source>
        <strain evidence="2">HKST-UBA02</strain>
    </source>
</reference>
<keyword evidence="1" id="KW-0472">Membrane</keyword>
<keyword evidence="1" id="KW-0812">Transmembrane</keyword>
<gene>
    <name evidence="2" type="ORF">KDA27_26095</name>
</gene>
<feature type="transmembrane region" description="Helical" evidence="1">
    <location>
        <begin position="145"/>
        <end position="168"/>
    </location>
</feature>
<evidence type="ECO:0000256" key="1">
    <source>
        <dbReference type="SAM" id="Phobius"/>
    </source>
</evidence>
<name>A0A956SGE9_UNCEI</name>
<comment type="caution">
    <text evidence="2">The sequence shown here is derived from an EMBL/GenBank/DDBJ whole genome shotgun (WGS) entry which is preliminary data.</text>
</comment>
<feature type="transmembrane region" description="Helical" evidence="1">
    <location>
        <begin position="107"/>
        <end position="125"/>
    </location>
</feature>
<sequence>MCILLTALRALCAYLDGFFVTKGAVRGFVNDPSVYTNFVFGCVVFSYYFWIPSGIAGVVNGLVGNRVFSSRTSGHLPIADPRGKPSRDTKRLRKQLLDSYKSKRHPILLCIIVIGILLLLGSVYRGLDGGAWYTAGRWGRLAAQVWGTMLMGAIFSVGLACVVLIRVLRGAFRKLHPNIRPSHPDGVGGLRPLGEFSLRLVYFLSIVGVMLLGVTPFTRGLTDLAQPATTQQGTTTGAAGVLDALSYSLSYELVIAAVVYALAAPALFFLVLGTASNAMRRAKERLLRIISDGSDVLYRESLIALQQSQVEELKPAIERLMAVRELDDATRSFPVWPFDGQSIRRFLGSYFSPLTVGLLIELILRVLDGLGTP</sequence>
<dbReference type="AlphaFoldDB" id="A0A956SGE9"/>
<evidence type="ECO:0000313" key="3">
    <source>
        <dbReference type="Proteomes" id="UP000739538"/>
    </source>
</evidence>
<dbReference type="Proteomes" id="UP000739538">
    <property type="component" value="Unassembled WGS sequence"/>
</dbReference>
<evidence type="ECO:0000313" key="2">
    <source>
        <dbReference type="EMBL" id="MCA9759291.1"/>
    </source>
</evidence>
<accession>A0A956SGE9</accession>
<feature type="transmembrane region" description="Helical" evidence="1">
    <location>
        <begin position="200"/>
        <end position="218"/>
    </location>
</feature>
<dbReference type="EMBL" id="JAGQHS010000304">
    <property type="protein sequence ID" value="MCA9759291.1"/>
    <property type="molecule type" value="Genomic_DNA"/>
</dbReference>
<feature type="transmembrane region" description="Helical" evidence="1">
    <location>
        <begin position="253"/>
        <end position="275"/>
    </location>
</feature>
<reference evidence="2" key="2">
    <citation type="journal article" date="2021" name="Microbiome">
        <title>Successional dynamics and alternative stable states in a saline activated sludge microbial community over 9 years.</title>
        <authorList>
            <person name="Wang Y."/>
            <person name="Ye J."/>
            <person name="Ju F."/>
            <person name="Liu L."/>
            <person name="Boyd J.A."/>
            <person name="Deng Y."/>
            <person name="Parks D.H."/>
            <person name="Jiang X."/>
            <person name="Yin X."/>
            <person name="Woodcroft B.J."/>
            <person name="Tyson G.W."/>
            <person name="Hugenholtz P."/>
            <person name="Polz M.F."/>
            <person name="Zhang T."/>
        </authorList>
    </citation>
    <scope>NUCLEOTIDE SEQUENCE</scope>
    <source>
        <strain evidence="2">HKST-UBA02</strain>
    </source>
</reference>
<proteinExistence type="predicted"/>